<proteinExistence type="predicted"/>
<organism evidence="1 2">
    <name type="scientific">Methylobacterium crusticola</name>
    <dbReference type="NCBI Taxonomy" id="1697972"/>
    <lineage>
        <taxon>Bacteria</taxon>
        <taxon>Pseudomonadati</taxon>
        <taxon>Pseudomonadota</taxon>
        <taxon>Alphaproteobacteria</taxon>
        <taxon>Hyphomicrobiales</taxon>
        <taxon>Methylobacteriaceae</taxon>
        <taxon>Methylobacterium</taxon>
    </lineage>
</organism>
<comment type="caution">
    <text evidence="1">The sequence shown here is derived from an EMBL/GenBank/DDBJ whole genome shotgun (WGS) entry which is preliminary data.</text>
</comment>
<dbReference type="Proteomes" id="UP001055167">
    <property type="component" value="Unassembled WGS sequence"/>
</dbReference>
<gene>
    <name evidence="1" type="ORF">OPKNFCMD_1013</name>
</gene>
<keyword evidence="2" id="KW-1185">Reference proteome</keyword>
<reference evidence="1" key="1">
    <citation type="journal article" date="2021" name="Front. Microbiol.">
        <title>Comprehensive Comparative Genomics and Phenotyping of Methylobacterium Species.</title>
        <authorList>
            <person name="Alessa O."/>
            <person name="Ogura Y."/>
            <person name="Fujitani Y."/>
            <person name="Takami H."/>
            <person name="Hayashi T."/>
            <person name="Sahin N."/>
            <person name="Tani A."/>
        </authorList>
    </citation>
    <scope>NUCLEOTIDE SEQUENCE</scope>
    <source>
        <strain evidence="1">KCTC 52305</strain>
    </source>
</reference>
<accession>A0ABQ4QTB0</accession>
<evidence type="ECO:0000313" key="1">
    <source>
        <dbReference type="EMBL" id="GJD48296.1"/>
    </source>
</evidence>
<evidence type="ECO:0000313" key="2">
    <source>
        <dbReference type="Proteomes" id="UP001055167"/>
    </source>
</evidence>
<sequence>MASSDAAPRGDVRFSVLTAGPGALDLVVAFGARDYPVRLTPAEATELGLSLLATASVAADPGQAVPAGTTVENCFFPVLGWIAGRVAPEVPALALKIAEGTEMAFQFDRASALRCGRDLARSGREPLRTRLRQALSGLPGLRRRRAPDLDLAPPADLRGS</sequence>
<name>A0ABQ4QTB0_9HYPH</name>
<dbReference type="EMBL" id="BPQH01000003">
    <property type="protein sequence ID" value="GJD48296.1"/>
    <property type="molecule type" value="Genomic_DNA"/>
</dbReference>
<dbReference type="RefSeq" id="WP_128564644.1">
    <property type="nucleotide sequence ID" value="NZ_BPQH01000003.1"/>
</dbReference>
<reference evidence="1" key="2">
    <citation type="submission" date="2021-08" db="EMBL/GenBank/DDBJ databases">
        <authorList>
            <person name="Tani A."/>
            <person name="Ola A."/>
            <person name="Ogura Y."/>
            <person name="Katsura K."/>
            <person name="Hayashi T."/>
        </authorList>
    </citation>
    <scope>NUCLEOTIDE SEQUENCE</scope>
    <source>
        <strain evidence="1">KCTC 52305</strain>
    </source>
</reference>
<protein>
    <submittedName>
        <fullName evidence="1">Uncharacterized protein</fullName>
    </submittedName>
</protein>